<sequence length="487" mass="54452">MKGTLDRTKVVLRHLPPTISNSALIEHVDSRFFGRYHWLSFRQGRSSQKHPFYSRAYIDLDKPEDVIEFAEFFNGHVFVNEKGTQFKTLVEYAPSQRVPKQWSKKDGREGTIYKDPEYLEFLEILAKPVENLPSAEIQLERKEAERAGASKDIPIVTPLMDYVRQKRAAKIGARRMLNGKPTRRVTGVLSKSTGFGSSKRGSEKRTSATMYVLRDSSKATIGKDKSTNKPVPKRDDQLFSNKSVSLAAALDEESGGSIPTETWKKKILLLKGKEKEIPINQQRETSGRFSRSILPKQNQSASESQSELQIHTPNQDRDKKPPRSPSLQSFQKDSSGAAGDKVVGNDWQGIHTEKLERRTRNKDRPDHGVRTPIWRSNGSRDSDGSFTSSTSQTFQVMDSTEGTRADIKHDMLVARGNELRSTGIGRGSHYSVDSVSYRRGGRRGSLHDVRDADGSSLVEGKPLKRGGSSGHGSHEKQVWVQKSGSGS</sequence>
<feature type="region of interest" description="Disordered" evidence="5">
    <location>
        <begin position="215"/>
        <end position="239"/>
    </location>
</feature>
<keyword evidence="3" id="KW-0866">Nonsense-mediated mRNA decay</keyword>
<feature type="compositionally biased region" description="Polar residues" evidence="5">
    <location>
        <begin position="325"/>
        <end position="334"/>
    </location>
</feature>
<dbReference type="AlphaFoldDB" id="A0ABD1QMX6"/>
<dbReference type="CDD" id="cd12455">
    <property type="entry name" value="RRM_like_Smg4_UPF3"/>
    <property type="match status" value="1"/>
</dbReference>
<name>A0ABD1QMX6_9LAMI</name>
<evidence type="ECO:0000259" key="6">
    <source>
        <dbReference type="Pfam" id="PF03467"/>
    </source>
</evidence>
<proteinExistence type="inferred from homology"/>
<dbReference type="InterPro" id="IPR012677">
    <property type="entry name" value="Nucleotide-bd_a/b_plait_sf"/>
</dbReference>
<feature type="compositionally biased region" description="Basic and acidic residues" evidence="5">
    <location>
        <begin position="351"/>
        <end position="369"/>
    </location>
</feature>
<feature type="region of interest" description="Disordered" evidence="5">
    <location>
        <begin position="279"/>
        <end position="402"/>
    </location>
</feature>
<feature type="region of interest" description="Disordered" evidence="5">
    <location>
        <begin position="187"/>
        <end position="206"/>
    </location>
</feature>
<organism evidence="7 8">
    <name type="scientific">Forsythia ovata</name>
    <dbReference type="NCBI Taxonomy" id="205694"/>
    <lineage>
        <taxon>Eukaryota</taxon>
        <taxon>Viridiplantae</taxon>
        <taxon>Streptophyta</taxon>
        <taxon>Embryophyta</taxon>
        <taxon>Tracheophyta</taxon>
        <taxon>Spermatophyta</taxon>
        <taxon>Magnoliopsida</taxon>
        <taxon>eudicotyledons</taxon>
        <taxon>Gunneridae</taxon>
        <taxon>Pentapetalae</taxon>
        <taxon>asterids</taxon>
        <taxon>lamiids</taxon>
        <taxon>Lamiales</taxon>
        <taxon>Oleaceae</taxon>
        <taxon>Forsythieae</taxon>
        <taxon>Forsythia</taxon>
    </lineage>
</organism>
<keyword evidence="8" id="KW-1185">Reference proteome</keyword>
<protein>
    <submittedName>
        <fullName evidence="7">Regulator of nonsense transcripts UPF3</fullName>
    </submittedName>
</protein>
<dbReference type="PANTHER" id="PTHR13112">
    <property type="entry name" value="UPF3 REGULATOR OF NONSENSE TRANSCRIPTS-LIKE PROTEIN"/>
    <property type="match status" value="1"/>
</dbReference>
<dbReference type="InterPro" id="IPR035979">
    <property type="entry name" value="RBD_domain_sf"/>
</dbReference>
<dbReference type="InterPro" id="IPR005120">
    <property type="entry name" value="UPF3_dom"/>
</dbReference>
<evidence type="ECO:0000313" key="8">
    <source>
        <dbReference type="Proteomes" id="UP001604277"/>
    </source>
</evidence>
<evidence type="ECO:0000256" key="4">
    <source>
        <dbReference type="ARBA" id="ARBA00023242"/>
    </source>
</evidence>
<gene>
    <name evidence="7" type="ORF">Fot_46599</name>
</gene>
<feature type="region of interest" description="Disordered" evidence="5">
    <location>
        <begin position="421"/>
        <end position="487"/>
    </location>
</feature>
<dbReference type="Gene3D" id="3.30.70.330">
    <property type="match status" value="1"/>
</dbReference>
<feature type="compositionally biased region" description="Low complexity" evidence="5">
    <location>
        <begin position="384"/>
        <end position="395"/>
    </location>
</feature>
<reference evidence="8" key="1">
    <citation type="submission" date="2024-07" db="EMBL/GenBank/DDBJ databases">
        <title>Two chromosome-level genome assemblies of Korean endemic species Abeliophyllum distichum and Forsythia ovata (Oleaceae).</title>
        <authorList>
            <person name="Jang H."/>
        </authorList>
    </citation>
    <scope>NUCLEOTIDE SEQUENCE [LARGE SCALE GENOMIC DNA]</scope>
</reference>
<evidence type="ECO:0000256" key="2">
    <source>
        <dbReference type="ARBA" id="ARBA00005991"/>
    </source>
</evidence>
<dbReference type="GO" id="GO:0000184">
    <property type="term" value="P:nuclear-transcribed mRNA catabolic process, nonsense-mediated decay"/>
    <property type="evidence" value="ECO:0007669"/>
    <property type="project" value="UniProtKB-KW"/>
</dbReference>
<evidence type="ECO:0000256" key="5">
    <source>
        <dbReference type="SAM" id="MobiDB-lite"/>
    </source>
</evidence>
<evidence type="ECO:0000256" key="3">
    <source>
        <dbReference type="ARBA" id="ARBA00023161"/>
    </source>
</evidence>
<evidence type="ECO:0000313" key="7">
    <source>
        <dbReference type="EMBL" id="KAL2477585.1"/>
    </source>
</evidence>
<feature type="domain" description="UPF3" evidence="6">
    <location>
        <begin position="7"/>
        <end position="168"/>
    </location>
</feature>
<dbReference type="Proteomes" id="UP001604277">
    <property type="component" value="Unassembled WGS sequence"/>
</dbReference>
<accession>A0ABD1QMX6</accession>
<dbReference type="SUPFAM" id="SSF54928">
    <property type="entry name" value="RNA-binding domain, RBD"/>
    <property type="match status" value="1"/>
</dbReference>
<comment type="subcellular location">
    <subcellularLocation>
        <location evidence="1">Nucleus</location>
    </subcellularLocation>
</comment>
<comment type="similarity">
    <text evidence="2">Belongs to the RENT3 family.</text>
</comment>
<dbReference type="EMBL" id="JBFOLJ010000014">
    <property type="protein sequence ID" value="KAL2477585.1"/>
    <property type="molecule type" value="Genomic_DNA"/>
</dbReference>
<dbReference type="GO" id="GO:0005634">
    <property type="term" value="C:nucleus"/>
    <property type="evidence" value="ECO:0007669"/>
    <property type="project" value="UniProtKB-SubCell"/>
</dbReference>
<comment type="caution">
    <text evidence="7">The sequence shown here is derived from an EMBL/GenBank/DDBJ whole genome shotgun (WGS) entry which is preliminary data.</text>
</comment>
<dbReference type="Pfam" id="PF03467">
    <property type="entry name" value="Smg4_UPF3"/>
    <property type="match status" value="1"/>
</dbReference>
<dbReference type="PANTHER" id="PTHR13112:SF0">
    <property type="entry name" value="FI21285P1"/>
    <property type="match status" value="1"/>
</dbReference>
<feature type="compositionally biased region" description="Polar residues" evidence="5">
    <location>
        <begin position="279"/>
        <end position="313"/>
    </location>
</feature>
<feature type="compositionally biased region" description="Basic and acidic residues" evidence="5">
    <location>
        <begin position="215"/>
        <end position="237"/>
    </location>
</feature>
<dbReference type="InterPro" id="IPR039722">
    <property type="entry name" value="Upf3"/>
</dbReference>
<evidence type="ECO:0000256" key="1">
    <source>
        <dbReference type="ARBA" id="ARBA00004123"/>
    </source>
</evidence>
<keyword evidence="4" id="KW-0539">Nucleus</keyword>